<dbReference type="Gene3D" id="1.10.630.10">
    <property type="entry name" value="Cytochrome P450"/>
    <property type="match status" value="1"/>
</dbReference>
<dbReference type="KEGG" id="ppsr:I6J18_16620"/>
<organism evidence="7 8">
    <name type="scientific">Peribacillus psychrosaccharolyticus</name>
    <name type="common">Bacillus psychrosaccharolyticus</name>
    <dbReference type="NCBI Taxonomy" id="1407"/>
    <lineage>
        <taxon>Bacteria</taxon>
        <taxon>Bacillati</taxon>
        <taxon>Bacillota</taxon>
        <taxon>Bacilli</taxon>
        <taxon>Bacillales</taxon>
        <taxon>Bacillaceae</taxon>
        <taxon>Peribacillus</taxon>
    </lineage>
</organism>
<dbReference type="GO" id="GO:0004497">
    <property type="term" value="F:monooxygenase activity"/>
    <property type="evidence" value="ECO:0007669"/>
    <property type="project" value="InterPro"/>
</dbReference>
<dbReference type="GO" id="GO:0005506">
    <property type="term" value="F:iron ion binding"/>
    <property type="evidence" value="ECO:0007669"/>
    <property type="project" value="InterPro"/>
</dbReference>
<evidence type="ECO:0000256" key="2">
    <source>
        <dbReference type="ARBA" id="ARBA00022617"/>
    </source>
</evidence>
<keyword evidence="2 6" id="KW-0349">Heme</keyword>
<dbReference type="PANTHER" id="PTHR24302:SF15">
    <property type="entry name" value="FATTY-ACID PEROXYGENASE"/>
    <property type="match status" value="1"/>
</dbReference>
<dbReference type="GO" id="GO:0020037">
    <property type="term" value="F:heme binding"/>
    <property type="evidence" value="ECO:0007669"/>
    <property type="project" value="InterPro"/>
</dbReference>
<dbReference type="GO" id="GO:0016705">
    <property type="term" value="F:oxidoreductase activity, acting on paired donors, with incorporation or reduction of molecular oxygen"/>
    <property type="evidence" value="ECO:0007669"/>
    <property type="project" value="InterPro"/>
</dbReference>
<reference evidence="7 8" key="1">
    <citation type="submission" date="2021-01" db="EMBL/GenBank/DDBJ databases">
        <title>FDA dAtabase for Regulatory Grade micrObial Sequences (FDA-ARGOS): Supporting development and validation of Infectious Disease Dx tests.</title>
        <authorList>
            <person name="Nelson B."/>
            <person name="Plummer A."/>
            <person name="Tallon L."/>
            <person name="Sadzewicz L."/>
            <person name="Zhao X."/>
            <person name="Boylan J."/>
            <person name="Ott S."/>
            <person name="Bowen H."/>
            <person name="Vavikolanu K."/>
            <person name="Mehta A."/>
            <person name="Aluvathingal J."/>
            <person name="Nadendla S."/>
            <person name="Myers T."/>
            <person name="Yan Y."/>
            <person name="Sichtig H."/>
        </authorList>
    </citation>
    <scope>NUCLEOTIDE SEQUENCE [LARGE SCALE GENOMIC DNA]</scope>
    <source>
        <strain evidence="7 8">FDAARGOS_1161</strain>
    </source>
</reference>
<dbReference type="EMBL" id="CP068053">
    <property type="protein sequence ID" value="QQS99246.1"/>
    <property type="molecule type" value="Genomic_DNA"/>
</dbReference>
<evidence type="ECO:0000256" key="4">
    <source>
        <dbReference type="ARBA" id="ARBA00023002"/>
    </source>
</evidence>
<protein>
    <submittedName>
        <fullName evidence="7">Cytochrome P450</fullName>
    </submittedName>
</protein>
<evidence type="ECO:0000256" key="5">
    <source>
        <dbReference type="ARBA" id="ARBA00023004"/>
    </source>
</evidence>
<dbReference type="PANTHER" id="PTHR24302">
    <property type="entry name" value="CYTOCHROME P450 FAMILY 3"/>
    <property type="match status" value="1"/>
</dbReference>
<evidence type="ECO:0000256" key="1">
    <source>
        <dbReference type="ARBA" id="ARBA00010617"/>
    </source>
</evidence>
<dbReference type="InterPro" id="IPR050705">
    <property type="entry name" value="Cytochrome_P450_3A"/>
</dbReference>
<dbReference type="InterPro" id="IPR002401">
    <property type="entry name" value="Cyt_P450_E_grp-I"/>
</dbReference>
<keyword evidence="5 6" id="KW-0408">Iron</keyword>
<dbReference type="PRINTS" id="PR00463">
    <property type="entry name" value="EP450I"/>
</dbReference>
<dbReference type="Proteomes" id="UP000595254">
    <property type="component" value="Chromosome"/>
</dbReference>
<evidence type="ECO:0000256" key="3">
    <source>
        <dbReference type="ARBA" id="ARBA00022723"/>
    </source>
</evidence>
<dbReference type="InterPro" id="IPR001128">
    <property type="entry name" value="Cyt_P450"/>
</dbReference>
<dbReference type="InterPro" id="IPR036396">
    <property type="entry name" value="Cyt_P450_sf"/>
</dbReference>
<comment type="cofactor">
    <cofactor evidence="6">
        <name>heme</name>
        <dbReference type="ChEBI" id="CHEBI:30413"/>
    </cofactor>
</comment>
<dbReference type="CDD" id="cd11067">
    <property type="entry name" value="CYP152"/>
    <property type="match status" value="1"/>
</dbReference>
<name>A0A974RZ74_PERPY</name>
<sequence length="417" mass="48081">MVSDIPKERVLDNTISVLAEGYQFMSNRRIRLKSDIFETRLMGQRAISICGEEAAKLFYDNDRFIRKGVVPKRIQKSLFGESGVQLLDGEEHRHRKQMFMSIMTHERLHDLAQITKRQWNARITDWEQRDKVVLFDEAEEVLCRVAFEWAGVPLKEEDVEKRAIEMGKMIDAIGGVGERYQRGKNARIRSEEWIMGIIDQIREGSITPNAETAAAVIAFHKNQDGKLLDTQTAAVELINILRPIIAVGRFITFGALALHDNPDIQTKLKTDHGRYGLMFVQEVRRYYPFAPFLGAKVKESFTWNDYEFKKGTLVLLDLYGTNHDPSIWDHPENFQPDRFADWKESPFSFIPQGGGDYDRGHRCAGEWATINIMKASLEFLTKQITYEVPEQDLTYNLIRIPSLPKSGFIINHVKRLS</sequence>
<dbReference type="SUPFAM" id="SSF48264">
    <property type="entry name" value="Cytochrome P450"/>
    <property type="match status" value="1"/>
</dbReference>
<feature type="binding site" description="axial binding residue" evidence="6">
    <location>
        <position position="363"/>
    </location>
    <ligand>
        <name>heme</name>
        <dbReference type="ChEBI" id="CHEBI:30413"/>
    </ligand>
    <ligandPart>
        <name>Fe</name>
        <dbReference type="ChEBI" id="CHEBI:18248"/>
    </ligandPart>
</feature>
<accession>A0A974RZ74</accession>
<dbReference type="AlphaFoldDB" id="A0A974RZ74"/>
<dbReference type="Pfam" id="PF00067">
    <property type="entry name" value="p450"/>
    <property type="match status" value="1"/>
</dbReference>
<gene>
    <name evidence="7" type="ORF">I6J18_16620</name>
</gene>
<keyword evidence="8" id="KW-1185">Reference proteome</keyword>
<comment type="similarity">
    <text evidence="1">Belongs to the cytochrome P450 family.</text>
</comment>
<keyword evidence="4" id="KW-0560">Oxidoreductase</keyword>
<evidence type="ECO:0000313" key="8">
    <source>
        <dbReference type="Proteomes" id="UP000595254"/>
    </source>
</evidence>
<keyword evidence="3 6" id="KW-0479">Metal-binding</keyword>
<evidence type="ECO:0000256" key="6">
    <source>
        <dbReference type="PIRSR" id="PIRSR602401-1"/>
    </source>
</evidence>
<proteinExistence type="inferred from homology"/>
<dbReference type="RefSeq" id="WP_040375851.1">
    <property type="nucleotide sequence ID" value="NZ_CP068053.1"/>
</dbReference>
<evidence type="ECO:0000313" key="7">
    <source>
        <dbReference type="EMBL" id="QQS99246.1"/>
    </source>
</evidence>